<dbReference type="EMBL" id="JAVXUP010001207">
    <property type="protein sequence ID" value="KAK3014617.1"/>
    <property type="molecule type" value="Genomic_DNA"/>
</dbReference>
<keyword evidence="2 4" id="KW-0472">Membrane</keyword>
<name>A0AA88VV54_9ASTE</name>
<evidence type="ECO:0008006" key="7">
    <source>
        <dbReference type="Google" id="ProtNLM"/>
    </source>
</evidence>
<feature type="region of interest" description="Disordered" evidence="3">
    <location>
        <begin position="1"/>
        <end position="53"/>
    </location>
</feature>
<evidence type="ECO:0000313" key="5">
    <source>
        <dbReference type="EMBL" id="KAK3014617.1"/>
    </source>
</evidence>
<dbReference type="InterPro" id="IPR044839">
    <property type="entry name" value="NDR1-like"/>
</dbReference>
<evidence type="ECO:0000256" key="1">
    <source>
        <dbReference type="ARBA" id="ARBA00004370"/>
    </source>
</evidence>
<evidence type="ECO:0000256" key="3">
    <source>
        <dbReference type="SAM" id="MobiDB-lite"/>
    </source>
</evidence>
<comment type="subcellular location">
    <subcellularLocation>
        <location evidence="1">Membrane</location>
    </subcellularLocation>
</comment>
<dbReference type="Proteomes" id="UP001188597">
    <property type="component" value="Unassembled WGS sequence"/>
</dbReference>
<gene>
    <name evidence="5" type="ORF">RJ639_009116</name>
</gene>
<feature type="compositionally biased region" description="Low complexity" evidence="3">
    <location>
        <begin position="14"/>
        <end position="24"/>
    </location>
</feature>
<dbReference type="GO" id="GO:0005886">
    <property type="term" value="C:plasma membrane"/>
    <property type="evidence" value="ECO:0007669"/>
    <property type="project" value="TreeGrafter"/>
</dbReference>
<evidence type="ECO:0000256" key="2">
    <source>
        <dbReference type="ARBA" id="ARBA00023136"/>
    </source>
</evidence>
<proteinExistence type="predicted"/>
<comment type="caution">
    <text evidence="5">The sequence shown here is derived from an EMBL/GenBank/DDBJ whole genome shotgun (WGS) entry which is preliminary data.</text>
</comment>
<dbReference type="PANTHER" id="PTHR31234">
    <property type="entry name" value="LATE EMBRYOGENESIS ABUNDANT (LEA) HYDROXYPROLINE-RICH GLYCOPROTEIN FAMILY"/>
    <property type="match status" value="1"/>
</dbReference>
<dbReference type="AlphaFoldDB" id="A0AA88VV54"/>
<reference evidence="5" key="1">
    <citation type="submission" date="2022-12" db="EMBL/GenBank/DDBJ databases">
        <title>Draft genome assemblies for two species of Escallonia (Escalloniales).</title>
        <authorList>
            <person name="Chanderbali A."/>
            <person name="Dervinis C."/>
            <person name="Anghel I."/>
            <person name="Soltis D."/>
            <person name="Soltis P."/>
            <person name="Zapata F."/>
        </authorList>
    </citation>
    <scope>NUCLEOTIDE SEQUENCE</scope>
    <source>
        <strain evidence="5">UCBG64.0493</strain>
        <tissue evidence="5">Leaf</tissue>
    </source>
</reference>
<evidence type="ECO:0000256" key="4">
    <source>
        <dbReference type="SAM" id="Phobius"/>
    </source>
</evidence>
<feature type="transmembrane region" description="Helical" evidence="4">
    <location>
        <begin position="64"/>
        <end position="93"/>
    </location>
</feature>
<accession>A0AA88VV54</accession>
<sequence>MTDRVYPSSKPNGTTATTTTTPAANQPKFPATKSQLYNPNRHPYRPTPTAAHRHSRRRRRRGCLCWWCFWSILLLLVLLLLAAITAAAAYALYRPQRPAFSVSSLRISQFNLTSAADDSTRLTTKFNLTISSKNPNKKIIFYYGPITITSLANQVQIANGEEKGEVTVRNLFHPETRQAKVVVTDLCGVVGVVVGDRCYGFEGWWSMMEATA</sequence>
<dbReference type="GO" id="GO:0098542">
    <property type="term" value="P:defense response to other organism"/>
    <property type="evidence" value="ECO:0007669"/>
    <property type="project" value="InterPro"/>
</dbReference>
<keyword evidence="4" id="KW-1133">Transmembrane helix</keyword>
<protein>
    <recommendedName>
        <fullName evidence="7">Late embryogenesis abundant protein LEA-2 subgroup domain-containing protein</fullName>
    </recommendedName>
</protein>
<dbReference type="PANTHER" id="PTHR31234:SF6">
    <property type="entry name" value="LATE EMBRYOGENESIS ABUNDANT PROTEIN LEA-2 SUBGROUP DOMAIN-CONTAINING PROTEIN"/>
    <property type="match status" value="1"/>
</dbReference>
<organism evidence="5 6">
    <name type="scientific">Escallonia herrerae</name>
    <dbReference type="NCBI Taxonomy" id="1293975"/>
    <lineage>
        <taxon>Eukaryota</taxon>
        <taxon>Viridiplantae</taxon>
        <taxon>Streptophyta</taxon>
        <taxon>Embryophyta</taxon>
        <taxon>Tracheophyta</taxon>
        <taxon>Spermatophyta</taxon>
        <taxon>Magnoliopsida</taxon>
        <taxon>eudicotyledons</taxon>
        <taxon>Gunneridae</taxon>
        <taxon>Pentapetalae</taxon>
        <taxon>asterids</taxon>
        <taxon>campanulids</taxon>
        <taxon>Escalloniales</taxon>
        <taxon>Escalloniaceae</taxon>
        <taxon>Escallonia</taxon>
    </lineage>
</organism>
<evidence type="ECO:0000313" key="6">
    <source>
        <dbReference type="Proteomes" id="UP001188597"/>
    </source>
</evidence>
<keyword evidence="4" id="KW-0812">Transmembrane</keyword>
<keyword evidence="6" id="KW-1185">Reference proteome</keyword>